<keyword evidence="5" id="KW-0411">Iron-sulfur</keyword>
<dbReference type="SUPFAM" id="SSF52242">
    <property type="entry name" value="Cobalamin (vitamin B12)-binding domain"/>
    <property type="match status" value="1"/>
</dbReference>
<dbReference type="GO" id="GO:0046872">
    <property type="term" value="F:metal ion binding"/>
    <property type="evidence" value="ECO:0007669"/>
    <property type="project" value="UniProtKB-KW"/>
</dbReference>
<dbReference type="AlphaFoldDB" id="A0A382XUN8"/>
<reference evidence="7" key="1">
    <citation type="submission" date="2018-05" db="EMBL/GenBank/DDBJ databases">
        <authorList>
            <person name="Lanie J.A."/>
            <person name="Ng W.-L."/>
            <person name="Kazmierczak K.M."/>
            <person name="Andrzejewski T.M."/>
            <person name="Davidsen T.M."/>
            <person name="Wayne K.J."/>
            <person name="Tettelin H."/>
            <person name="Glass J.I."/>
            <person name="Rusch D."/>
            <person name="Podicherti R."/>
            <person name="Tsui H.-C.T."/>
            <person name="Winkler M.E."/>
        </authorList>
    </citation>
    <scope>NUCLEOTIDE SEQUENCE</scope>
</reference>
<keyword evidence="3" id="KW-0479">Metal-binding</keyword>
<evidence type="ECO:0000259" key="6">
    <source>
        <dbReference type="PROSITE" id="PS51332"/>
    </source>
</evidence>
<name>A0A382XUN8_9ZZZZ</name>
<evidence type="ECO:0000256" key="1">
    <source>
        <dbReference type="ARBA" id="ARBA00001966"/>
    </source>
</evidence>
<gene>
    <name evidence="7" type="ORF">METZ01_LOCUS427448</name>
</gene>
<dbReference type="InterPro" id="IPR051198">
    <property type="entry name" value="BchE-like"/>
</dbReference>
<dbReference type="CDD" id="cd02068">
    <property type="entry name" value="radical_SAM_B12_BD"/>
    <property type="match status" value="1"/>
</dbReference>
<evidence type="ECO:0000313" key="7">
    <source>
        <dbReference type="EMBL" id="SVD74594.1"/>
    </source>
</evidence>
<proteinExistence type="predicted"/>
<dbReference type="Gene3D" id="3.40.50.280">
    <property type="entry name" value="Cobalamin-binding domain"/>
    <property type="match status" value="1"/>
</dbReference>
<keyword evidence="4" id="KW-0408">Iron</keyword>
<comment type="cofactor">
    <cofactor evidence="1">
        <name>[4Fe-4S] cluster</name>
        <dbReference type="ChEBI" id="CHEBI:49883"/>
    </cofactor>
</comment>
<protein>
    <recommendedName>
        <fullName evidence="6">B12-binding domain-containing protein</fullName>
    </recommendedName>
</protein>
<dbReference type="PANTHER" id="PTHR43409:SF4">
    <property type="entry name" value="RADICAL SAM SUPERFAMILY PROTEIN"/>
    <property type="match status" value="1"/>
</dbReference>
<evidence type="ECO:0000256" key="4">
    <source>
        <dbReference type="ARBA" id="ARBA00023004"/>
    </source>
</evidence>
<accession>A0A382XUN8</accession>
<evidence type="ECO:0000256" key="5">
    <source>
        <dbReference type="ARBA" id="ARBA00023014"/>
    </source>
</evidence>
<evidence type="ECO:0000256" key="3">
    <source>
        <dbReference type="ARBA" id="ARBA00022723"/>
    </source>
</evidence>
<dbReference type="GO" id="GO:0031419">
    <property type="term" value="F:cobalamin binding"/>
    <property type="evidence" value="ECO:0007669"/>
    <property type="project" value="InterPro"/>
</dbReference>
<feature type="domain" description="B12-binding" evidence="6">
    <location>
        <begin position="1"/>
        <end position="130"/>
    </location>
</feature>
<dbReference type="EMBL" id="UINC01170516">
    <property type="protein sequence ID" value="SVD74594.1"/>
    <property type="molecule type" value="Genomic_DNA"/>
</dbReference>
<organism evidence="7">
    <name type="scientific">marine metagenome</name>
    <dbReference type="NCBI Taxonomy" id="408172"/>
    <lineage>
        <taxon>unclassified sequences</taxon>
        <taxon>metagenomes</taxon>
        <taxon>ecological metagenomes</taxon>
    </lineage>
</organism>
<feature type="non-terminal residue" evidence="7">
    <location>
        <position position="136"/>
    </location>
</feature>
<dbReference type="InterPro" id="IPR036724">
    <property type="entry name" value="Cobalamin-bd_sf"/>
</dbReference>
<dbReference type="PANTHER" id="PTHR43409">
    <property type="entry name" value="ANAEROBIC MAGNESIUM-PROTOPORPHYRIN IX MONOMETHYL ESTER CYCLASE-RELATED"/>
    <property type="match status" value="1"/>
</dbReference>
<dbReference type="GO" id="GO:0051536">
    <property type="term" value="F:iron-sulfur cluster binding"/>
    <property type="evidence" value="ECO:0007669"/>
    <property type="project" value="UniProtKB-KW"/>
</dbReference>
<dbReference type="Pfam" id="PF02310">
    <property type="entry name" value="B12-binding"/>
    <property type="match status" value="1"/>
</dbReference>
<dbReference type="PROSITE" id="PS51332">
    <property type="entry name" value="B12_BINDING"/>
    <property type="match status" value="1"/>
</dbReference>
<sequence>MKIAFIYQQATFAMPLGLGYLSSVLKNAGFDTKFFDLLDSDDQNCLEDVIKYRPDVVGYSVISGNQSMYMEFNAEVKKRYPKVVSIFGGPHPTFFPEMVEEDGVDAICVGEGEYALLEFMKQFRLRKSLPESCPNF</sequence>
<evidence type="ECO:0000256" key="2">
    <source>
        <dbReference type="ARBA" id="ARBA00022691"/>
    </source>
</evidence>
<dbReference type="InterPro" id="IPR006158">
    <property type="entry name" value="Cobalamin-bd"/>
</dbReference>
<keyword evidence="2" id="KW-0949">S-adenosyl-L-methionine</keyword>